<sequence length="73" mass="8581">MRIEVKDFLALTHSPNHIANAIHINFIEAKMNHFLFYKLHNRPFLVGVTGDTNQIRNKLNQFLHVHPPFTFSQ</sequence>
<evidence type="ECO:0000313" key="1">
    <source>
        <dbReference type="EMBL" id="MPN28092.1"/>
    </source>
</evidence>
<gene>
    <name evidence="1" type="ORF">SDC9_175531</name>
</gene>
<comment type="caution">
    <text evidence="1">The sequence shown here is derived from an EMBL/GenBank/DDBJ whole genome shotgun (WGS) entry which is preliminary data.</text>
</comment>
<protein>
    <submittedName>
        <fullName evidence="1">Uncharacterized protein</fullName>
    </submittedName>
</protein>
<proteinExistence type="predicted"/>
<dbReference type="EMBL" id="VSSQ01078232">
    <property type="protein sequence ID" value="MPN28092.1"/>
    <property type="molecule type" value="Genomic_DNA"/>
</dbReference>
<name>A0A645GQ88_9ZZZZ</name>
<reference evidence="1" key="1">
    <citation type="submission" date="2019-08" db="EMBL/GenBank/DDBJ databases">
        <authorList>
            <person name="Kucharzyk K."/>
            <person name="Murdoch R.W."/>
            <person name="Higgins S."/>
            <person name="Loffler F."/>
        </authorList>
    </citation>
    <scope>NUCLEOTIDE SEQUENCE</scope>
</reference>
<dbReference type="AlphaFoldDB" id="A0A645GQ88"/>
<accession>A0A645GQ88</accession>
<organism evidence="1">
    <name type="scientific">bioreactor metagenome</name>
    <dbReference type="NCBI Taxonomy" id="1076179"/>
    <lineage>
        <taxon>unclassified sequences</taxon>
        <taxon>metagenomes</taxon>
        <taxon>ecological metagenomes</taxon>
    </lineage>
</organism>